<evidence type="ECO:0000256" key="3">
    <source>
        <dbReference type="ARBA" id="ARBA00022989"/>
    </source>
</evidence>
<feature type="transmembrane region" description="Helical" evidence="5">
    <location>
        <begin position="20"/>
        <end position="40"/>
    </location>
</feature>
<dbReference type="STRING" id="1849047.A0A3D8Q5D3"/>
<dbReference type="AlphaFoldDB" id="A0A3D8Q5D3"/>
<evidence type="ECO:0000256" key="4">
    <source>
        <dbReference type="ARBA" id="ARBA00023136"/>
    </source>
</evidence>
<feature type="transmembrane region" description="Helical" evidence="5">
    <location>
        <begin position="84"/>
        <end position="110"/>
    </location>
</feature>
<comment type="subcellular location">
    <subcellularLocation>
        <location evidence="1">Membrane</location>
        <topology evidence="1">Multi-pass membrane protein</topology>
    </subcellularLocation>
</comment>
<dbReference type="Pfam" id="PF04479">
    <property type="entry name" value="RTA1"/>
    <property type="match status" value="1"/>
</dbReference>
<dbReference type="PANTHER" id="PTHR31465">
    <property type="entry name" value="PROTEIN RTA1-RELATED"/>
    <property type="match status" value="1"/>
</dbReference>
<feature type="transmembrane region" description="Helical" evidence="5">
    <location>
        <begin position="130"/>
        <end position="149"/>
    </location>
</feature>
<keyword evidence="4 5" id="KW-0472">Membrane</keyword>
<feature type="transmembrane region" description="Helical" evidence="5">
    <location>
        <begin position="205"/>
        <end position="226"/>
    </location>
</feature>
<organism evidence="6 7">
    <name type="scientific">Coleophoma cylindrospora</name>
    <dbReference type="NCBI Taxonomy" id="1849047"/>
    <lineage>
        <taxon>Eukaryota</taxon>
        <taxon>Fungi</taxon>
        <taxon>Dikarya</taxon>
        <taxon>Ascomycota</taxon>
        <taxon>Pezizomycotina</taxon>
        <taxon>Leotiomycetes</taxon>
        <taxon>Helotiales</taxon>
        <taxon>Dermateaceae</taxon>
        <taxon>Coleophoma</taxon>
    </lineage>
</organism>
<proteinExistence type="predicted"/>
<gene>
    <name evidence="6" type="ORF">BP6252_13903</name>
</gene>
<dbReference type="InterPro" id="IPR007568">
    <property type="entry name" value="RTA1"/>
</dbReference>
<feature type="transmembrane region" description="Helical" evidence="5">
    <location>
        <begin position="47"/>
        <end position="64"/>
    </location>
</feature>
<evidence type="ECO:0000256" key="5">
    <source>
        <dbReference type="SAM" id="Phobius"/>
    </source>
</evidence>
<dbReference type="Proteomes" id="UP000256645">
    <property type="component" value="Unassembled WGS sequence"/>
</dbReference>
<dbReference type="EMBL" id="PDLM01000025">
    <property type="protein sequence ID" value="RDW57031.1"/>
    <property type="molecule type" value="Genomic_DNA"/>
</dbReference>
<keyword evidence="7" id="KW-1185">Reference proteome</keyword>
<feature type="transmembrane region" description="Helical" evidence="5">
    <location>
        <begin position="241"/>
        <end position="260"/>
    </location>
</feature>
<protein>
    <submittedName>
        <fullName evidence="6">RTA1-domain-containing protein</fullName>
    </submittedName>
</protein>
<reference evidence="6 7" key="1">
    <citation type="journal article" date="2018" name="IMA Fungus">
        <title>IMA Genome-F 9: Draft genome sequence of Annulohypoxylon stygium, Aspergillus mulundensis, Berkeleyomyces basicola (syn. Thielaviopsis basicola), Ceratocystis smalleyi, two Cercospora beticola strains, Coleophoma cylindrospora, Fusarium fracticaudum, Phialophora cf. hyalina, and Morchella septimelata.</title>
        <authorList>
            <person name="Wingfield B.D."/>
            <person name="Bills G.F."/>
            <person name="Dong Y."/>
            <person name="Huang W."/>
            <person name="Nel W.J."/>
            <person name="Swalarsk-Parry B.S."/>
            <person name="Vaghefi N."/>
            <person name="Wilken P.M."/>
            <person name="An Z."/>
            <person name="de Beer Z.W."/>
            <person name="De Vos L."/>
            <person name="Chen L."/>
            <person name="Duong T.A."/>
            <person name="Gao Y."/>
            <person name="Hammerbacher A."/>
            <person name="Kikkert J.R."/>
            <person name="Li Y."/>
            <person name="Li H."/>
            <person name="Li K."/>
            <person name="Li Q."/>
            <person name="Liu X."/>
            <person name="Ma X."/>
            <person name="Naidoo K."/>
            <person name="Pethybridge S.J."/>
            <person name="Sun J."/>
            <person name="Steenkamp E.T."/>
            <person name="van der Nest M.A."/>
            <person name="van Wyk S."/>
            <person name="Wingfield M.J."/>
            <person name="Xiong C."/>
            <person name="Yue Q."/>
            <person name="Zhang X."/>
        </authorList>
    </citation>
    <scope>NUCLEOTIDE SEQUENCE [LARGE SCALE GENOMIC DNA]</scope>
    <source>
        <strain evidence="6 7">BP6252</strain>
    </source>
</reference>
<feature type="transmembrane region" description="Helical" evidence="5">
    <location>
        <begin position="161"/>
        <end position="184"/>
    </location>
</feature>
<evidence type="ECO:0000256" key="2">
    <source>
        <dbReference type="ARBA" id="ARBA00022692"/>
    </source>
</evidence>
<comment type="caution">
    <text evidence="6">The sequence shown here is derived from an EMBL/GenBank/DDBJ whole genome shotgun (WGS) entry which is preliminary data.</text>
</comment>
<keyword evidence="2 5" id="KW-0812">Transmembrane</keyword>
<evidence type="ECO:0000256" key="1">
    <source>
        <dbReference type="ARBA" id="ARBA00004141"/>
    </source>
</evidence>
<dbReference type="PANTHER" id="PTHR31465:SF27">
    <property type="entry name" value="DOMAIN PROTEIN, PUTATIVE (AFU_ORTHOLOGUE AFUA_3G01030)-RELATED"/>
    <property type="match status" value="1"/>
</dbReference>
<dbReference type="OrthoDB" id="3358017at2759"/>
<keyword evidence="3 5" id="KW-1133">Transmembrane helix</keyword>
<accession>A0A3D8Q5D3</accession>
<evidence type="ECO:0000313" key="6">
    <source>
        <dbReference type="EMBL" id="RDW57031.1"/>
    </source>
</evidence>
<evidence type="ECO:0000313" key="7">
    <source>
        <dbReference type="Proteomes" id="UP000256645"/>
    </source>
</evidence>
<dbReference type="GO" id="GO:0016020">
    <property type="term" value="C:membrane"/>
    <property type="evidence" value="ECO:0007669"/>
    <property type="project" value="UniProtKB-SubCell"/>
</dbReference>
<sequence>MVCREDYHTAPFAFYRYVPSIAAAIIFCILFVLSFFLHWFQMWKTKTWYLTCLVIGCLLEFIGYAGRAASATQEVNCWSLGPFIIQGIFILVPPALFAASIYIILGRIILLTDGESYSMIKRTRLTKTFVWGDVLCFWLQAGGGGLQAASNSPSLPKIGEYVVIAGLAFQIVWFGFFLVVATTFHRRMLRAPTERSQQSEVRWESYLTTLYVCSSLIMVRSIFRVIEYAMGNDGYLMAHEAFLYVFDAVPMFIVVVWLHWKHPSEIGLLLRGAEPPANGFEIVTMRRKDATI</sequence>
<name>A0A3D8Q5D3_9HELO</name>